<evidence type="ECO:0000259" key="1">
    <source>
        <dbReference type="Pfam" id="PF00144"/>
    </source>
</evidence>
<evidence type="ECO:0000313" key="2">
    <source>
        <dbReference type="EMBL" id="MQY11389.1"/>
    </source>
</evidence>
<dbReference type="EMBL" id="WEGJ01000003">
    <property type="protein sequence ID" value="MQY11389.1"/>
    <property type="molecule type" value="Genomic_DNA"/>
</dbReference>
<organism evidence="2 3">
    <name type="scientific">Streptomyces smaragdinus</name>
    <dbReference type="NCBI Taxonomy" id="2585196"/>
    <lineage>
        <taxon>Bacteria</taxon>
        <taxon>Bacillati</taxon>
        <taxon>Actinomycetota</taxon>
        <taxon>Actinomycetes</taxon>
        <taxon>Kitasatosporales</taxon>
        <taxon>Streptomycetaceae</taxon>
        <taxon>Streptomyces</taxon>
    </lineage>
</organism>
<sequence>MLDGLTTSAPDVLAKHGCPSASVAVAVDGDIVFAQAYGLADTGSGTAATPDTVYAVASVTKPLTATAICLAADEGLLDLDAPIPDTRATVRQMLGHRAGYGAFYDFHYGSPHPLIDADRHEHPVHTPGTVFEYANLGYRAATRALQPDFLPDRVFRPLGLTTAHLGPAYPGPHAVRYTADGRPYPKTVGNSTPGATQAWLSAPDLARFGARYESLLTPDTAAAMRTAEPLNPSVGYGLGWIVSHAPGPTVLSHGGGMGGVAAMLVVVPEQRLSVAVLTNSTDKAARDALTTRVMSELTPQWSPALITPAVADPREPVTLPPSTWTGHIHTPDGDIPLALRLRADGKAEVTVRGETAVTEAAATRALTLRLTPTLQLPTPDARIDSPELGLELHRDGDGLTGLARAYKNGEGDGLLGNFLTHRCGLRPA</sequence>
<dbReference type="GO" id="GO:0004177">
    <property type="term" value="F:aminopeptidase activity"/>
    <property type="evidence" value="ECO:0007669"/>
    <property type="project" value="UniProtKB-KW"/>
</dbReference>
<dbReference type="PANTHER" id="PTHR46825:SF8">
    <property type="entry name" value="BETA-LACTAMASE-RELATED"/>
    <property type="match status" value="1"/>
</dbReference>
<dbReference type="SUPFAM" id="SSF56601">
    <property type="entry name" value="beta-lactamase/transpeptidase-like"/>
    <property type="match status" value="1"/>
</dbReference>
<keyword evidence="2" id="KW-0645">Protease</keyword>
<dbReference type="InterPro" id="IPR050491">
    <property type="entry name" value="AmpC-like"/>
</dbReference>
<gene>
    <name evidence="2" type="primary">dap_1</name>
    <name evidence="2" type="ORF">SRB5_15050</name>
</gene>
<keyword evidence="2" id="KW-0031">Aminopeptidase</keyword>
<dbReference type="PANTHER" id="PTHR46825">
    <property type="entry name" value="D-ALANYL-D-ALANINE-CARBOXYPEPTIDASE/ENDOPEPTIDASE AMPH"/>
    <property type="match status" value="1"/>
</dbReference>
<dbReference type="AlphaFoldDB" id="A0A7K0CD48"/>
<dbReference type="Pfam" id="PF00144">
    <property type="entry name" value="Beta-lactamase"/>
    <property type="match status" value="1"/>
</dbReference>
<name>A0A7K0CD48_9ACTN</name>
<proteinExistence type="predicted"/>
<dbReference type="InterPro" id="IPR012338">
    <property type="entry name" value="Beta-lactam/transpept-like"/>
</dbReference>
<dbReference type="Gene3D" id="3.40.710.10">
    <property type="entry name" value="DD-peptidase/beta-lactamase superfamily"/>
    <property type="match status" value="1"/>
</dbReference>
<dbReference type="RefSeq" id="WP_153450649.1">
    <property type="nucleotide sequence ID" value="NZ_WEGJ01000003.1"/>
</dbReference>
<dbReference type="InterPro" id="IPR001466">
    <property type="entry name" value="Beta-lactam-related"/>
</dbReference>
<evidence type="ECO:0000313" key="3">
    <source>
        <dbReference type="Proteomes" id="UP000466345"/>
    </source>
</evidence>
<dbReference type="OrthoDB" id="3863176at2"/>
<dbReference type="EC" id="3.4.11.19" evidence="2"/>
<comment type="caution">
    <text evidence="2">The sequence shown here is derived from an EMBL/GenBank/DDBJ whole genome shotgun (WGS) entry which is preliminary data.</text>
</comment>
<keyword evidence="2" id="KW-0378">Hydrolase</keyword>
<dbReference type="Proteomes" id="UP000466345">
    <property type="component" value="Unassembled WGS sequence"/>
</dbReference>
<keyword evidence="3" id="KW-1185">Reference proteome</keyword>
<protein>
    <submittedName>
        <fullName evidence="2">D-aminopeptidase</fullName>
        <ecNumber evidence="2">3.4.11.19</ecNumber>
    </submittedName>
</protein>
<feature type="domain" description="Beta-lactamase-related" evidence="1">
    <location>
        <begin position="13"/>
        <end position="292"/>
    </location>
</feature>
<accession>A0A7K0CD48</accession>
<reference evidence="2 3" key="1">
    <citation type="submission" date="2019-10" db="EMBL/GenBank/DDBJ databases">
        <title>Streptomyces smaragdinus sp. nov. and Streptomyces fabii sp. nov., isolated from the gut of fungus growing-termite Macrotermes natalensis.</title>
        <authorList>
            <person name="Schwitalla J."/>
            <person name="Benndorf R."/>
            <person name="Martin K."/>
            <person name="De Beer W."/>
            <person name="Kaster A.-K."/>
            <person name="Vollmers J."/>
            <person name="Poulsen M."/>
            <person name="Beemelmanns C."/>
        </authorList>
    </citation>
    <scope>NUCLEOTIDE SEQUENCE [LARGE SCALE GENOMIC DNA]</scope>
    <source>
        <strain evidence="2 3">RB5</strain>
    </source>
</reference>